<gene>
    <name evidence="2" type="primary">SCC2_1</name>
    <name evidence="2" type="ORF">LTR16_000554</name>
</gene>
<evidence type="ECO:0000256" key="1">
    <source>
        <dbReference type="SAM" id="MobiDB-lite"/>
    </source>
</evidence>
<evidence type="ECO:0000313" key="3">
    <source>
        <dbReference type="Proteomes" id="UP001357485"/>
    </source>
</evidence>
<organism evidence="2 3">
    <name type="scientific">Cryomyces antarcticus</name>
    <dbReference type="NCBI Taxonomy" id="329879"/>
    <lineage>
        <taxon>Eukaryota</taxon>
        <taxon>Fungi</taxon>
        <taxon>Dikarya</taxon>
        <taxon>Ascomycota</taxon>
        <taxon>Pezizomycotina</taxon>
        <taxon>Dothideomycetes</taxon>
        <taxon>Dothideomycetes incertae sedis</taxon>
        <taxon>Cryomyces</taxon>
    </lineage>
</organism>
<sequence>MMVDRDWCLIPVVEARNTCPESETFGLFTKQKKHLASLLRTFGEVLQLIRELFLQVDVTEDAITAVEFLLIWLILVLNALNEKDSALSIQEFEVIRWLAMDVIARIFSRYPDQRTFILSNIIVSLEKLPATRKSAREFKTDDGKPIQLVSALLMRLAQASSARSNQDRRKKRNDSVTWPDYATKPNIASELE</sequence>
<dbReference type="InterPro" id="IPR033031">
    <property type="entry name" value="Scc2/Nipped-B"/>
</dbReference>
<dbReference type="PANTHER" id="PTHR21704">
    <property type="entry name" value="NIPPED-B-LIKE PROTEIN DELANGIN SCC2-RELATED"/>
    <property type="match status" value="1"/>
</dbReference>
<name>A0ABR0M060_9PEZI</name>
<dbReference type="Proteomes" id="UP001357485">
    <property type="component" value="Unassembled WGS sequence"/>
</dbReference>
<reference evidence="2 3" key="1">
    <citation type="submission" date="2023-08" db="EMBL/GenBank/DDBJ databases">
        <title>Black Yeasts Isolated from many extreme environments.</title>
        <authorList>
            <person name="Coleine C."/>
            <person name="Stajich J.E."/>
            <person name="Selbmann L."/>
        </authorList>
    </citation>
    <scope>NUCLEOTIDE SEQUENCE [LARGE SCALE GENOMIC DNA]</scope>
    <source>
        <strain evidence="2 3">CCFEE 536</strain>
    </source>
</reference>
<accession>A0ABR0M060</accession>
<feature type="region of interest" description="Disordered" evidence="1">
    <location>
        <begin position="159"/>
        <end position="192"/>
    </location>
</feature>
<keyword evidence="3" id="KW-1185">Reference proteome</keyword>
<comment type="caution">
    <text evidence="2">The sequence shown here is derived from an EMBL/GenBank/DDBJ whole genome shotgun (WGS) entry which is preliminary data.</text>
</comment>
<proteinExistence type="predicted"/>
<evidence type="ECO:0000313" key="2">
    <source>
        <dbReference type="EMBL" id="KAK5257476.1"/>
    </source>
</evidence>
<dbReference type="EMBL" id="JAVRRA010008221">
    <property type="protein sequence ID" value="KAK5257476.1"/>
    <property type="molecule type" value="Genomic_DNA"/>
</dbReference>
<protein>
    <submittedName>
        <fullName evidence="2">Sister chromatid cohesion protein 2</fullName>
    </submittedName>
</protein>
<dbReference type="PANTHER" id="PTHR21704:SF18">
    <property type="entry name" value="NIPPED-B-LIKE PROTEIN"/>
    <property type="match status" value="1"/>
</dbReference>